<dbReference type="AlphaFoldDB" id="A0AAD8CBD2"/>
<reference evidence="2" key="1">
    <citation type="journal article" date="2023" name="PLoS Negl. Trop. Dis.">
        <title>A genome sequence for Biomphalaria pfeifferi, the major vector snail for the human-infecting parasite Schistosoma mansoni.</title>
        <authorList>
            <person name="Bu L."/>
            <person name="Lu L."/>
            <person name="Laidemitt M.R."/>
            <person name="Zhang S.M."/>
            <person name="Mutuku M."/>
            <person name="Mkoji G."/>
            <person name="Steinauer M."/>
            <person name="Loker E.S."/>
        </authorList>
    </citation>
    <scope>NUCLEOTIDE SEQUENCE</scope>
    <source>
        <strain evidence="2">KasaAsao</strain>
    </source>
</reference>
<feature type="chain" id="PRO_5042020775" evidence="1">
    <location>
        <begin position="20"/>
        <end position="133"/>
    </location>
</feature>
<keyword evidence="1" id="KW-0732">Signal</keyword>
<keyword evidence="3" id="KW-1185">Reference proteome</keyword>
<organism evidence="2 3">
    <name type="scientific">Biomphalaria pfeifferi</name>
    <name type="common">Bloodfluke planorb</name>
    <name type="synonym">Freshwater snail</name>
    <dbReference type="NCBI Taxonomy" id="112525"/>
    <lineage>
        <taxon>Eukaryota</taxon>
        <taxon>Metazoa</taxon>
        <taxon>Spiralia</taxon>
        <taxon>Lophotrochozoa</taxon>
        <taxon>Mollusca</taxon>
        <taxon>Gastropoda</taxon>
        <taxon>Heterobranchia</taxon>
        <taxon>Euthyneura</taxon>
        <taxon>Panpulmonata</taxon>
        <taxon>Hygrophila</taxon>
        <taxon>Lymnaeoidea</taxon>
        <taxon>Planorbidae</taxon>
        <taxon>Biomphalaria</taxon>
    </lineage>
</organism>
<evidence type="ECO:0000313" key="3">
    <source>
        <dbReference type="Proteomes" id="UP001233172"/>
    </source>
</evidence>
<gene>
    <name evidence="2" type="ORF">Bpfe_001356</name>
</gene>
<accession>A0AAD8CBD2</accession>
<reference evidence="2" key="2">
    <citation type="submission" date="2023-04" db="EMBL/GenBank/DDBJ databases">
        <authorList>
            <person name="Bu L."/>
            <person name="Lu L."/>
            <person name="Laidemitt M.R."/>
            <person name="Zhang S.M."/>
            <person name="Mutuku M."/>
            <person name="Mkoji G."/>
            <person name="Steinauer M."/>
            <person name="Loker E.S."/>
        </authorList>
    </citation>
    <scope>NUCLEOTIDE SEQUENCE</scope>
    <source>
        <strain evidence="2">KasaAsao</strain>
        <tissue evidence="2">Whole Snail</tissue>
    </source>
</reference>
<evidence type="ECO:0000313" key="2">
    <source>
        <dbReference type="EMBL" id="KAK0069174.1"/>
    </source>
</evidence>
<comment type="caution">
    <text evidence="2">The sequence shown here is derived from an EMBL/GenBank/DDBJ whole genome shotgun (WGS) entry which is preliminary data.</text>
</comment>
<feature type="signal peptide" evidence="1">
    <location>
        <begin position="1"/>
        <end position="19"/>
    </location>
</feature>
<evidence type="ECO:0000256" key="1">
    <source>
        <dbReference type="SAM" id="SignalP"/>
    </source>
</evidence>
<dbReference type="EMBL" id="JASAOG010000003">
    <property type="protein sequence ID" value="KAK0069174.1"/>
    <property type="molecule type" value="Genomic_DNA"/>
</dbReference>
<proteinExistence type="predicted"/>
<sequence length="133" mass="15447">MKHSTYLSLLSFLCVFLNGETLQVFSEEFNSTTFRCPPFTSDGLEMYLVFKNNENKIYTCNNKTPCVNTTETYSAEFNNSGSYFKMNLSIFNLNQKRSIRAVRCVFFDGEKMSNYTDDVSFIGKPFFLHNNFC</sequence>
<dbReference type="Proteomes" id="UP001233172">
    <property type="component" value="Unassembled WGS sequence"/>
</dbReference>
<name>A0AAD8CBD2_BIOPF</name>
<protein>
    <submittedName>
        <fullName evidence="2">Uncharacterized protein</fullName>
    </submittedName>
</protein>